<reference evidence="1 2" key="1">
    <citation type="journal article" date="2019" name="Sci. Rep.">
        <title>Orb-weaving spider Araneus ventricosus genome elucidates the spidroin gene catalogue.</title>
        <authorList>
            <person name="Kono N."/>
            <person name="Nakamura H."/>
            <person name="Ohtoshi R."/>
            <person name="Moran D.A.P."/>
            <person name="Shinohara A."/>
            <person name="Yoshida Y."/>
            <person name="Fujiwara M."/>
            <person name="Mori M."/>
            <person name="Tomita M."/>
            <person name="Arakawa K."/>
        </authorList>
    </citation>
    <scope>NUCLEOTIDE SEQUENCE [LARGE SCALE GENOMIC DNA]</scope>
</reference>
<dbReference type="EMBL" id="BGPR01004291">
    <property type="protein sequence ID" value="GBM98082.1"/>
    <property type="molecule type" value="Genomic_DNA"/>
</dbReference>
<evidence type="ECO:0000313" key="1">
    <source>
        <dbReference type="EMBL" id="GBM98082.1"/>
    </source>
</evidence>
<gene>
    <name evidence="1" type="ORF">AVEN_176948_1</name>
</gene>
<keyword evidence="2" id="KW-1185">Reference proteome</keyword>
<name>A0A4Y2K9T9_ARAVE</name>
<protein>
    <submittedName>
        <fullName evidence="1">Uncharacterized protein</fullName>
    </submittedName>
</protein>
<accession>A0A4Y2K9T9</accession>
<proteinExistence type="predicted"/>
<dbReference type="Proteomes" id="UP000499080">
    <property type="component" value="Unassembled WGS sequence"/>
</dbReference>
<dbReference type="AlphaFoldDB" id="A0A4Y2K9T9"/>
<organism evidence="1 2">
    <name type="scientific">Araneus ventricosus</name>
    <name type="common">Orbweaver spider</name>
    <name type="synonym">Epeira ventricosa</name>
    <dbReference type="NCBI Taxonomy" id="182803"/>
    <lineage>
        <taxon>Eukaryota</taxon>
        <taxon>Metazoa</taxon>
        <taxon>Ecdysozoa</taxon>
        <taxon>Arthropoda</taxon>
        <taxon>Chelicerata</taxon>
        <taxon>Arachnida</taxon>
        <taxon>Araneae</taxon>
        <taxon>Araneomorphae</taxon>
        <taxon>Entelegynae</taxon>
        <taxon>Araneoidea</taxon>
        <taxon>Araneidae</taxon>
        <taxon>Araneus</taxon>
    </lineage>
</organism>
<comment type="caution">
    <text evidence="1">The sequence shown here is derived from an EMBL/GenBank/DDBJ whole genome shotgun (WGS) entry which is preliminary data.</text>
</comment>
<sequence length="87" mass="8804">MTLQDVRIISNDPYARGAAEPFLSRPTGVAVAPAVYGVGAGYNGIGNGGVLGYNGILGGYGGVVNFGAPLVGGAIRGYDSRFVRLSQ</sequence>
<evidence type="ECO:0000313" key="2">
    <source>
        <dbReference type="Proteomes" id="UP000499080"/>
    </source>
</evidence>